<feature type="region of interest" description="Disordered" evidence="1">
    <location>
        <begin position="20"/>
        <end position="107"/>
    </location>
</feature>
<dbReference type="Proteomes" id="UP001497497">
    <property type="component" value="Unassembled WGS sequence"/>
</dbReference>
<feature type="compositionally biased region" description="Polar residues" evidence="1">
    <location>
        <begin position="72"/>
        <end position="83"/>
    </location>
</feature>
<name>A0AAV2HRX0_LYMST</name>
<accession>A0AAV2HRX0</accession>
<keyword evidence="3" id="KW-1185">Reference proteome</keyword>
<protein>
    <submittedName>
        <fullName evidence="2">Uncharacterized protein</fullName>
    </submittedName>
</protein>
<proteinExistence type="predicted"/>
<evidence type="ECO:0000313" key="3">
    <source>
        <dbReference type="Proteomes" id="UP001497497"/>
    </source>
</evidence>
<feature type="compositionally biased region" description="Polar residues" evidence="1">
    <location>
        <begin position="20"/>
        <end position="36"/>
    </location>
</feature>
<feature type="non-terminal residue" evidence="2">
    <location>
        <position position="107"/>
    </location>
</feature>
<dbReference type="EMBL" id="CAXITT010000225">
    <property type="protein sequence ID" value="CAL1536262.1"/>
    <property type="molecule type" value="Genomic_DNA"/>
</dbReference>
<reference evidence="2 3" key="1">
    <citation type="submission" date="2024-04" db="EMBL/GenBank/DDBJ databases">
        <authorList>
            <consortium name="Genoscope - CEA"/>
            <person name="William W."/>
        </authorList>
    </citation>
    <scope>NUCLEOTIDE SEQUENCE [LARGE SCALE GENOMIC DNA]</scope>
</reference>
<sequence length="107" mass="11472">MSGTTDANVIADSNVITGCQTQSLSVEDGTMDQSVIRSDKREHNAPNKNSKSNQGIKHKQLGYEGVDLSHETPGQSQIGQRSSEPGAKKKRLDVQTGHPTNNLTGNL</sequence>
<dbReference type="AlphaFoldDB" id="A0AAV2HRX0"/>
<organism evidence="2 3">
    <name type="scientific">Lymnaea stagnalis</name>
    <name type="common">Great pond snail</name>
    <name type="synonym">Helix stagnalis</name>
    <dbReference type="NCBI Taxonomy" id="6523"/>
    <lineage>
        <taxon>Eukaryota</taxon>
        <taxon>Metazoa</taxon>
        <taxon>Spiralia</taxon>
        <taxon>Lophotrochozoa</taxon>
        <taxon>Mollusca</taxon>
        <taxon>Gastropoda</taxon>
        <taxon>Heterobranchia</taxon>
        <taxon>Euthyneura</taxon>
        <taxon>Panpulmonata</taxon>
        <taxon>Hygrophila</taxon>
        <taxon>Lymnaeoidea</taxon>
        <taxon>Lymnaeidae</taxon>
        <taxon>Lymnaea</taxon>
    </lineage>
</organism>
<feature type="compositionally biased region" description="Polar residues" evidence="1">
    <location>
        <begin position="97"/>
        <end position="107"/>
    </location>
</feature>
<evidence type="ECO:0000256" key="1">
    <source>
        <dbReference type="SAM" id="MobiDB-lite"/>
    </source>
</evidence>
<gene>
    <name evidence="2" type="ORF">GSLYS_00010175001</name>
</gene>
<evidence type="ECO:0000313" key="2">
    <source>
        <dbReference type="EMBL" id="CAL1536262.1"/>
    </source>
</evidence>
<comment type="caution">
    <text evidence="2">The sequence shown here is derived from an EMBL/GenBank/DDBJ whole genome shotgun (WGS) entry which is preliminary data.</text>
</comment>
<feature type="compositionally biased region" description="Polar residues" evidence="1">
    <location>
        <begin position="46"/>
        <end position="55"/>
    </location>
</feature>